<comment type="caution">
    <text evidence="1">The sequence shown here is derived from an EMBL/GenBank/DDBJ whole genome shotgun (WGS) entry which is preliminary data.</text>
</comment>
<name>X1TFV9_9ZZZZ</name>
<accession>X1TFV9</accession>
<sequence length="79" mass="8931">MPRQVTLDALLSCAEALRLAYRPLKRAALNMDRADALLCPDFRIAPIVEVRQTLWDQLGVLDVEIGWIEGEIAKRQKEG</sequence>
<proteinExistence type="predicted"/>
<dbReference type="AlphaFoldDB" id="X1TFV9"/>
<gene>
    <name evidence="1" type="ORF">S12H4_28520</name>
</gene>
<organism evidence="1">
    <name type="scientific">marine sediment metagenome</name>
    <dbReference type="NCBI Taxonomy" id="412755"/>
    <lineage>
        <taxon>unclassified sequences</taxon>
        <taxon>metagenomes</taxon>
        <taxon>ecological metagenomes</taxon>
    </lineage>
</organism>
<evidence type="ECO:0000313" key="1">
    <source>
        <dbReference type="EMBL" id="GAI90246.1"/>
    </source>
</evidence>
<dbReference type="EMBL" id="BARW01016363">
    <property type="protein sequence ID" value="GAI90246.1"/>
    <property type="molecule type" value="Genomic_DNA"/>
</dbReference>
<protein>
    <submittedName>
        <fullName evidence="1">Uncharacterized protein</fullName>
    </submittedName>
</protein>
<reference evidence="1" key="1">
    <citation type="journal article" date="2014" name="Front. Microbiol.">
        <title>High frequency of phylogenetically diverse reductive dehalogenase-homologous genes in deep subseafloor sedimentary metagenomes.</title>
        <authorList>
            <person name="Kawai M."/>
            <person name="Futagami T."/>
            <person name="Toyoda A."/>
            <person name="Takaki Y."/>
            <person name="Nishi S."/>
            <person name="Hori S."/>
            <person name="Arai W."/>
            <person name="Tsubouchi T."/>
            <person name="Morono Y."/>
            <person name="Uchiyama I."/>
            <person name="Ito T."/>
            <person name="Fujiyama A."/>
            <person name="Inagaki F."/>
            <person name="Takami H."/>
        </authorList>
    </citation>
    <scope>NUCLEOTIDE SEQUENCE</scope>
    <source>
        <strain evidence="1">Expedition CK06-06</strain>
    </source>
</reference>